<dbReference type="SUPFAM" id="SSF53613">
    <property type="entry name" value="Ribokinase-like"/>
    <property type="match status" value="1"/>
</dbReference>
<comment type="similarity">
    <text evidence="1">Belongs to the carbohydrate kinase PfkB family.</text>
</comment>
<dbReference type="GO" id="GO:0005524">
    <property type="term" value="F:ATP binding"/>
    <property type="evidence" value="ECO:0007669"/>
    <property type="project" value="UniProtKB-KW"/>
</dbReference>
<evidence type="ECO:0000259" key="7">
    <source>
        <dbReference type="Pfam" id="PF00294"/>
    </source>
</evidence>
<evidence type="ECO:0000256" key="3">
    <source>
        <dbReference type="ARBA" id="ARBA00022741"/>
    </source>
</evidence>
<dbReference type="Proteomes" id="UP000198506">
    <property type="component" value="Unassembled WGS sequence"/>
</dbReference>
<protein>
    <submittedName>
        <fullName evidence="8">1-phosphofructokinase</fullName>
    </submittedName>
</protein>
<evidence type="ECO:0000256" key="4">
    <source>
        <dbReference type="ARBA" id="ARBA00022777"/>
    </source>
</evidence>
<evidence type="ECO:0000256" key="5">
    <source>
        <dbReference type="ARBA" id="ARBA00022840"/>
    </source>
</evidence>
<dbReference type="InterPro" id="IPR029056">
    <property type="entry name" value="Ribokinase-like"/>
</dbReference>
<comment type="caution">
    <text evidence="8">The sequence shown here is derived from an EMBL/GenBank/DDBJ whole genome shotgun (WGS) entry which is preliminary data.</text>
</comment>
<dbReference type="RefSeq" id="WP_092917891.1">
    <property type="nucleotide sequence ID" value="NZ_FOZN01000003.1"/>
</dbReference>
<gene>
    <name evidence="8" type="ORF">SAMN04487783_1692</name>
</gene>
<dbReference type="AlphaFoldDB" id="A0AA94KZT2"/>
<dbReference type="InterPro" id="IPR017583">
    <property type="entry name" value="Tagatose/fructose_Pkinase"/>
</dbReference>
<dbReference type="EMBL" id="FOZN01000003">
    <property type="protein sequence ID" value="SFS13750.1"/>
    <property type="molecule type" value="Genomic_DNA"/>
</dbReference>
<dbReference type="PROSITE" id="PS00584">
    <property type="entry name" value="PFKB_KINASES_2"/>
    <property type="match status" value="1"/>
</dbReference>
<dbReference type="InterPro" id="IPR002173">
    <property type="entry name" value="Carboh/pur_kinase_PfkB_CS"/>
</dbReference>
<dbReference type="Pfam" id="PF00294">
    <property type="entry name" value="PfkB"/>
    <property type="match status" value="1"/>
</dbReference>
<reference evidence="8 9" key="1">
    <citation type="submission" date="2016-10" db="EMBL/GenBank/DDBJ databases">
        <authorList>
            <person name="Varghese N."/>
            <person name="Submissions S."/>
        </authorList>
    </citation>
    <scope>NUCLEOTIDE SEQUENCE [LARGE SCALE GENOMIC DNA]</scope>
    <source>
        <strain evidence="8 9">IAM 15147</strain>
    </source>
</reference>
<organism evidence="8 9">
    <name type="scientific">Agrococcus baldri</name>
    <dbReference type="NCBI Taxonomy" id="153730"/>
    <lineage>
        <taxon>Bacteria</taxon>
        <taxon>Bacillati</taxon>
        <taxon>Actinomycetota</taxon>
        <taxon>Actinomycetes</taxon>
        <taxon>Micrococcales</taxon>
        <taxon>Microbacteriaceae</taxon>
        <taxon>Agrococcus</taxon>
    </lineage>
</organism>
<keyword evidence="5" id="KW-0067">ATP-binding</keyword>
<dbReference type="PANTHER" id="PTHR46566:SF2">
    <property type="entry name" value="ATP-DEPENDENT 6-PHOSPHOFRUCTOKINASE ISOZYME 2"/>
    <property type="match status" value="1"/>
</dbReference>
<keyword evidence="4" id="KW-0418">Kinase</keyword>
<evidence type="ECO:0000256" key="1">
    <source>
        <dbReference type="ARBA" id="ARBA00010688"/>
    </source>
</evidence>
<feature type="domain" description="Carbohydrate kinase PfkB" evidence="7">
    <location>
        <begin position="20"/>
        <end position="286"/>
    </location>
</feature>
<evidence type="ECO:0000313" key="9">
    <source>
        <dbReference type="Proteomes" id="UP000198506"/>
    </source>
</evidence>
<dbReference type="Gene3D" id="3.40.1190.20">
    <property type="match status" value="1"/>
</dbReference>
<keyword evidence="3" id="KW-0547">Nucleotide-binding</keyword>
<evidence type="ECO:0000313" key="8">
    <source>
        <dbReference type="EMBL" id="SFS13750.1"/>
    </source>
</evidence>
<dbReference type="PIRSF" id="PIRSF000535">
    <property type="entry name" value="1PFK/6PFK/LacC"/>
    <property type="match status" value="1"/>
</dbReference>
<name>A0AA94KZT2_9MICO</name>
<dbReference type="GO" id="GO:0016773">
    <property type="term" value="F:phosphotransferase activity, alcohol group as acceptor"/>
    <property type="evidence" value="ECO:0007669"/>
    <property type="project" value="InterPro"/>
</dbReference>
<evidence type="ECO:0000256" key="2">
    <source>
        <dbReference type="ARBA" id="ARBA00022679"/>
    </source>
</evidence>
<dbReference type="GO" id="GO:0005975">
    <property type="term" value="P:carbohydrate metabolic process"/>
    <property type="evidence" value="ECO:0007669"/>
    <property type="project" value="InterPro"/>
</dbReference>
<sequence>MARVVIFTPAPMLTVTVEEHRGEPDVHFHVGGQGVWQARMLVALGAEVVLVCTVAGEAGSITQHLLAAEGFQVVAIERDGVSPAYIHDRRGGEREAIVEARGEPLSRHALDSLYSATLREAAEAELVILSGPDGDEMLEADVYRRLASDMRQLGRPVLIDLAGDRLESALEGGVDVLKVSHEELVADGRVKDGDDEQQLLAAARELAEDIALVAVTRAEAGSIVVGEEGAWRVVAPELEPVDTHGAGDSYTAGIAAVLAAGGSHAEAVRLGAAAGAVNATRRGLGTGDAEAIRAIAEQVQLQQLDSDEQGEDD</sequence>
<keyword evidence="9" id="KW-1185">Reference proteome</keyword>
<dbReference type="InterPro" id="IPR011611">
    <property type="entry name" value="PfkB_dom"/>
</dbReference>
<dbReference type="PANTHER" id="PTHR46566">
    <property type="entry name" value="1-PHOSPHOFRUCTOKINASE-RELATED"/>
    <property type="match status" value="1"/>
</dbReference>
<keyword evidence="2 6" id="KW-0808">Transferase</keyword>
<evidence type="ECO:0000256" key="6">
    <source>
        <dbReference type="PIRNR" id="PIRNR000535"/>
    </source>
</evidence>
<accession>A0AA94KZT2</accession>
<proteinExistence type="inferred from homology"/>
<dbReference type="GO" id="GO:0016301">
    <property type="term" value="F:kinase activity"/>
    <property type="evidence" value="ECO:0007669"/>
    <property type="project" value="UniProtKB-KW"/>
</dbReference>